<gene>
    <name evidence="2" type="ORF">GWK47_005309</name>
</gene>
<sequence>MADVDIDLYGDVEQDFTQDDFADGDLYDAVLTGGGRDRERDAPPSPSQPPSERNGGSAPPRQSSQSQRSRSVSSEERAVFSGPVAHSGRKYQLYIGNLTWVSPPDLGLKVFLCPDGLSVIRLRCQYNINMPCMQ</sequence>
<reference evidence="2" key="1">
    <citation type="submission" date="2020-07" db="EMBL/GenBank/DDBJ databases">
        <title>The High-quality genome of the commercially important snow crab, Chionoecetes opilio.</title>
        <authorList>
            <person name="Jeong J.-H."/>
            <person name="Ryu S."/>
        </authorList>
    </citation>
    <scope>NUCLEOTIDE SEQUENCE</scope>
    <source>
        <strain evidence="2">MADBK_172401_WGS</strain>
        <tissue evidence="2">Digestive gland</tissue>
    </source>
</reference>
<evidence type="ECO:0000313" key="2">
    <source>
        <dbReference type="EMBL" id="KAG0724019.1"/>
    </source>
</evidence>
<name>A0A8J4YGZ3_CHIOP</name>
<keyword evidence="3" id="KW-1185">Reference proteome</keyword>
<protein>
    <submittedName>
        <fullName evidence="2">Uncharacterized protein</fullName>
    </submittedName>
</protein>
<proteinExistence type="predicted"/>
<comment type="caution">
    <text evidence="2">The sequence shown here is derived from an EMBL/GenBank/DDBJ whole genome shotgun (WGS) entry which is preliminary data.</text>
</comment>
<feature type="region of interest" description="Disordered" evidence="1">
    <location>
        <begin position="15"/>
        <end position="81"/>
    </location>
</feature>
<feature type="compositionally biased region" description="Acidic residues" evidence="1">
    <location>
        <begin position="15"/>
        <end position="26"/>
    </location>
</feature>
<dbReference type="OrthoDB" id="10065185at2759"/>
<accession>A0A8J4YGZ3</accession>
<dbReference type="Proteomes" id="UP000770661">
    <property type="component" value="Unassembled WGS sequence"/>
</dbReference>
<evidence type="ECO:0000313" key="3">
    <source>
        <dbReference type="Proteomes" id="UP000770661"/>
    </source>
</evidence>
<organism evidence="2 3">
    <name type="scientific">Chionoecetes opilio</name>
    <name type="common">Atlantic snow crab</name>
    <name type="synonym">Cancer opilio</name>
    <dbReference type="NCBI Taxonomy" id="41210"/>
    <lineage>
        <taxon>Eukaryota</taxon>
        <taxon>Metazoa</taxon>
        <taxon>Ecdysozoa</taxon>
        <taxon>Arthropoda</taxon>
        <taxon>Crustacea</taxon>
        <taxon>Multicrustacea</taxon>
        <taxon>Malacostraca</taxon>
        <taxon>Eumalacostraca</taxon>
        <taxon>Eucarida</taxon>
        <taxon>Decapoda</taxon>
        <taxon>Pleocyemata</taxon>
        <taxon>Brachyura</taxon>
        <taxon>Eubrachyura</taxon>
        <taxon>Majoidea</taxon>
        <taxon>Majidae</taxon>
        <taxon>Chionoecetes</taxon>
    </lineage>
</organism>
<evidence type="ECO:0000256" key="1">
    <source>
        <dbReference type="SAM" id="MobiDB-lite"/>
    </source>
</evidence>
<dbReference type="EMBL" id="JACEEZ010007492">
    <property type="protein sequence ID" value="KAG0724019.1"/>
    <property type="molecule type" value="Genomic_DNA"/>
</dbReference>
<feature type="compositionally biased region" description="Low complexity" evidence="1">
    <location>
        <begin position="57"/>
        <end position="72"/>
    </location>
</feature>
<dbReference type="AlphaFoldDB" id="A0A8J4YGZ3"/>